<dbReference type="InterPro" id="IPR002052">
    <property type="entry name" value="DNA_methylase_N6_adenine_CS"/>
</dbReference>
<keyword evidence="2 6" id="KW-0489">Methyltransferase</keyword>
<dbReference type="GO" id="GO:0008168">
    <property type="term" value="F:methyltransferase activity"/>
    <property type="evidence" value="ECO:0007669"/>
    <property type="project" value="UniProtKB-KW"/>
</dbReference>
<keyword evidence="4" id="KW-0949">S-adenosyl-L-methionine</keyword>
<evidence type="ECO:0000256" key="4">
    <source>
        <dbReference type="ARBA" id="ARBA00022691"/>
    </source>
</evidence>
<sequence>MTTKFPKVNYIGNKQKLASWIKDSLPLDNSYTVLDLFSGGTSVSYELKKHDYRVISNDVLFASFVISKAIIENNNTFLEPYHLMEAMQQPITEEFNWLSEKLYYKYETEELSQLINYSYKLKNYEKYVFLALLRRAMIRKLPYSRMNITWKNIIKLRDEEYSYQKYGRRRAYHNLTFTELMLSDLENYNQSIFDNGKDNIATQLDAMDAIKTFKNTADILYIDPPYPGTMNKYSEFYGSFDQLFSKEISYTDLTDSKTFPDKFEQIIKEASYSYKYAIISLNNNIKPNLNEILSILNKYGDVSINSKKHNYQISGKENKNTNTEILAIVNFQL</sequence>
<evidence type="ECO:0000256" key="5">
    <source>
        <dbReference type="ARBA" id="ARBA00047942"/>
    </source>
</evidence>
<proteinExistence type="predicted"/>
<dbReference type="Gene3D" id="3.40.50.150">
    <property type="entry name" value="Vaccinia Virus protein VP39"/>
    <property type="match status" value="2"/>
</dbReference>
<evidence type="ECO:0000256" key="1">
    <source>
        <dbReference type="ARBA" id="ARBA00011900"/>
    </source>
</evidence>
<name>A0ABX6BSQ9_STALU</name>
<protein>
    <recommendedName>
        <fullName evidence="1">site-specific DNA-methyltransferase (adenine-specific)</fullName>
        <ecNumber evidence="1">2.1.1.72</ecNumber>
    </recommendedName>
</protein>
<dbReference type="RefSeq" id="WP_141760418.1">
    <property type="nucleotide sequence ID" value="NZ_CP041722.1"/>
</dbReference>
<dbReference type="InterPro" id="IPR029063">
    <property type="entry name" value="SAM-dependent_MTases_sf"/>
</dbReference>
<dbReference type="EC" id="2.1.1.72" evidence="1"/>
<accession>A0ABX6BSQ9</accession>
<evidence type="ECO:0000256" key="3">
    <source>
        <dbReference type="ARBA" id="ARBA00022679"/>
    </source>
</evidence>
<dbReference type="PROSITE" id="PS00092">
    <property type="entry name" value="N6_MTASE"/>
    <property type="match status" value="1"/>
</dbReference>
<organism evidence="6 7">
    <name type="scientific">Staphylococcus lugdunensis</name>
    <dbReference type="NCBI Taxonomy" id="28035"/>
    <lineage>
        <taxon>Bacteria</taxon>
        <taxon>Bacillati</taxon>
        <taxon>Bacillota</taxon>
        <taxon>Bacilli</taxon>
        <taxon>Bacillales</taxon>
        <taxon>Staphylococcaceae</taxon>
        <taxon>Staphylococcus</taxon>
    </lineage>
</organism>
<dbReference type="GO" id="GO:0032259">
    <property type="term" value="P:methylation"/>
    <property type="evidence" value="ECO:0007669"/>
    <property type="project" value="UniProtKB-KW"/>
</dbReference>
<gene>
    <name evidence="6" type="ORF">FO454_03580</name>
</gene>
<dbReference type="SUPFAM" id="SSF53335">
    <property type="entry name" value="S-adenosyl-L-methionine-dependent methyltransferases"/>
    <property type="match status" value="1"/>
</dbReference>
<dbReference type="EMBL" id="CP041722">
    <property type="protein sequence ID" value="QEX38053.1"/>
    <property type="molecule type" value="Genomic_DNA"/>
</dbReference>
<dbReference type="Pfam" id="PF02086">
    <property type="entry name" value="MethyltransfD12"/>
    <property type="match status" value="1"/>
</dbReference>
<evidence type="ECO:0000313" key="6">
    <source>
        <dbReference type="EMBL" id="QEX38053.1"/>
    </source>
</evidence>
<dbReference type="Proteomes" id="UP000325462">
    <property type="component" value="Chromosome"/>
</dbReference>
<dbReference type="InterPro" id="IPR012327">
    <property type="entry name" value="MeTrfase_D12"/>
</dbReference>
<evidence type="ECO:0000313" key="7">
    <source>
        <dbReference type="Proteomes" id="UP000325462"/>
    </source>
</evidence>
<comment type="catalytic activity">
    <reaction evidence="5">
        <text>a 2'-deoxyadenosine in DNA + S-adenosyl-L-methionine = an N(6)-methyl-2'-deoxyadenosine in DNA + S-adenosyl-L-homocysteine + H(+)</text>
        <dbReference type="Rhea" id="RHEA:15197"/>
        <dbReference type="Rhea" id="RHEA-COMP:12418"/>
        <dbReference type="Rhea" id="RHEA-COMP:12419"/>
        <dbReference type="ChEBI" id="CHEBI:15378"/>
        <dbReference type="ChEBI" id="CHEBI:57856"/>
        <dbReference type="ChEBI" id="CHEBI:59789"/>
        <dbReference type="ChEBI" id="CHEBI:90615"/>
        <dbReference type="ChEBI" id="CHEBI:90616"/>
        <dbReference type="EC" id="2.1.1.72"/>
    </reaction>
</comment>
<evidence type="ECO:0000256" key="2">
    <source>
        <dbReference type="ARBA" id="ARBA00022603"/>
    </source>
</evidence>
<reference evidence="6 7" key="1">
    <citation type="submission" date="2019-07" db="EMBL/GenBank/DDBJ databases">
        <title>Comparative genome analysis of staphylococcus lugdunensis shows clonal complex-dependent diversity of the putative virulence factor, ess/type vii locus.</title>
        <authorList>
            <person name="Lebeurre J."/>
            <person name="Dahyot S."/>
            <person name="Diene S."/>
            <person name="Paulay A."/>
            <person name="Aubourg M."/>
            <person name="Argemi X."/>
            <person name="Giard J.-C."/>
            <person name="Tournier I."/>
            <person name="Francois P."/>
            <person name="Pestel-Caron M."/>
        </authorList>
    </citation>
    <scope>NUCLEOTIDE SEQUENCE [LARGE SCALE GENOMIC DNA]</scope>
    <source>
        <strain evidence="6 7">SL13</strain>
    </source>
</reference>
<keyword evidence="3" id="KW-0808">Transferase</keyword>
<keyword evidence="7" id="KW-1185">Reference proteome</keyword>
<dbReference type="PRINTS" id="PR00505">
    <property type="entry name" value="D12N6MTFRASE"/>
</dbReference>